<sequence length="379" mass="43461">MNLGGGYFSGKRLLRIRYESETGKKWPDRIWIKMITKLIEYKGVIDLPLRQRRLGLELNDTLLKLVEVSQKKKQIRVEQVVSHPLPSVWNRDGVFIEQEELTQSVKEALTGRRFSTRKVHVALNSRHVMIQHKQVPIMKKRQLPRYLKEHILPTCNLPFTDPMLNYLCLEQDQIAGTQNLLLVMVSKSYIETLIKIIEQCGLQPVWIDLSSLSLFRWLSYVNSKQPMSTKLLTLNFSVTGVELSLFKDGDLQEVSYIPLQMAAHRHGEDHPQPDPLKPILLESSEVESYGKALLLELQKQLQAWEEAYGWKPQHWLCTGEGIDFSLLQTVLTTEEIKVTTSDLPEELLSNSLQESASRWIGASLSVPIGLLLDGKVQMI</sequence>
<dbReference type="Gene3D" id="3.30.1490.300">
    <property type="match status" value="1"/>
</dbReference>
<accession>A0A4R3LB51</accession>
<evidence type="ECO:0000313" key="2">
    <source>
        <dbReference type="Proteomes" id="UP000294937"/>
    </source>
</evidence>
<dbReference type="Pfam" id="PF11104">
    <property type="entry name" value="PilM_2"/>
    <property type="match status" value="1"/>
</dbReference>
<name>A0A4R3LB51_9BACL</name>
<proteinExistence type="predicted"/>
<reference evidence="1 2" key="1">
    <citation type="submission" date="2019-03" db="EMBL/GenBank/DDBJ databases">
        <title>Genomic Encyclopedia of Type Strains, Phase IV (KMG-IV): sequencing the most valuable type-strain genomes for metagenomic binning, comparative biology and taxonomic classification.</title>
        <authorList>
            <person name="Goeker M."/>
        </authorList>
    </citation>
    <scope>NUCLEOTIDE SEQUENCE [LARGE SCALE GENOMIC DNA]</scope>
    <source>
        <strain evidence="1 2">DSM 45707</strain>
    </source>
</reference>
<dbReference type="Gene3D" id="3.30.420.40">
    <property type="match status" value="2"/>
</dbReference>
<dbReference type="InterPro" id="IPR050696">
    <property type="entry name" value="FtsA/MreB"/>
</dbReference>
<dbReference type="OrthoDB" id="2987556at2"/>
<dbReference type="InterPro" id="IPR005883">
    <property type="entry name" value="PilM"/>
</dbReference>
<protein>
    <submittedName>
        <fullName evidence="1">Tfp pilus assembly PilM family ATPase</fullName>
    </submittedName>
</protein>
<dbReference type="AlphaFoldDB" id="A0A4R3LB51"/>
<dbReference type="InterPro" id="IPR043129">
    <property type="entry name" value="ATPase_NBD"/>
</dbReference>
<dbReference type="SUPFAM" id="SSF53067">
    <property type="entry name" value="Actin-like ATPase domain"/>
    <property type="match status" value="1"/>
</dbReference>
<organism evidence="1 2">
    <name type="scientific">Hazenella coriacea</name>
    <dbReference type="NCBI Taxonomy" id="1179467"/>
    <lineage>
        <taxon>Bacteria</taxon>
        <taxon>Bacillati</taxon>
        <taxon>Bacillota</taxon>
        <taxon>Bacilli</taxon>
        <taxon>Bacillales</taxon>
        <taxon>Thermoactinomycetaceae</taxon>
        <taxon>Hazenella</taxon>
    </lineage>
</organism>
<dbReference type="RefSeq" id="WP_131922916.1">
    <property type="nucleotide sequence ID" value="NZ_SMAG01000001.1"/>
</dbReference>
<gene>
    <name evidence="1" type="ORF">EDD58_101141</name>
</gene>
<keyword evidence="2" id="KW-1185">Reference proteome</keyword>
<comment type="caution">
    <text evidence="1">The sequence shown here is derived from an EMBL/GenBank/DDBJ whole genome shotgun (WGS) entry which is preliminary data.</text>
</comment>
<dbReference type="Proteomes" id="UP000294937">
    <property type="component" value="Unassembled WGS sequence"/>
</dbReference>
<dbReference type="PANTHER" id="PTHR32432:SF3">
    <property type="entry name" value="ETHANOLAMINE UTILIZATION PROTEIN EUTJ"/>
    <property type="match status" value="1"/>
</dbReference>
<dbReference type="PANTHER" id="PTHR32432">
    <property type="entry name" value="CELL DIVISION PROTEIN FTSA-RELATED"/>
    <property type="match status" value="1"/>
</dbReference>
<evidence type="ECO:0000313" key="1">
    <source>
        <dbReference type="EMBL" id="TCS96508.1"/>
    </source>
</evidence>
<dbReference type="EMBL" id="SMAG01000001">
    <property type="protein sequence ID" value="TCS96508.1"/>
    <property type="molecule type" value="Genomic_DNA"/>
</dbReference>